<evidence type="ECO:0000313" key="2">
    <source>
        <dbReference type="EMBL" id="QMV72089.1"/>
    </source>
</evidence>
<dbReference type="InterPro" id="IPR029058">
    <property type="entry name" value="AB_hydrolase_fold"/>
</dbReference>
<dbReference type="PANTHER" id="PTHR43689">
    <property type="entry name" value="HYDROLASE"/>
    <property type="match status" value="1"/>
</dbReference>
<dbReference type="InterPro" id="IPR000073">
    <property type="entry name" value="AB_hydrolase_1"/>
</dbReference>
<keyword evidence="3" id="KW-1185">Reference proteome</keyword>
<dbReference type="AlphaFoldDB" id="A0A7G5EDL4"/>
<dbReference type="SUPFAM" id="SSF53474">
    <property type="entry name" value="alpha/beta-Hydrolases"/>
    <property type="match status" value="1"/>
</dbReference>
<accession>A0A7G5EDL4</accession>
<dbReference type="KEGG" id="cpis:HS961_04150"/>
<evidence type="ECO:0000313" key="3">
    <source>
        <dbReference type="Proteomes" id="UP000515240"/>
    </source>
</evidence>
<proteinExistence type="predicted"/>
<gene>
    <name evidence="2" type="ORF">HS961_04150</name>
</gene>
<dbReference type="EMBL" id="CP058554">
    <property type="protein sequence ID" value="QMV72089.1"/>
    <property type="molecule type" value="Genomic_DNA"/>
</dbReference>
<dbReference type="Pfam" id="PF12697">
    <property type="entry name" value="Abhydrolase_6"/>
    <property type="match status" value="1"/>
</dbReference>
<dbReference type="Proteomes" id="UP000515240">
    <property type="component" value="Chromosome"/>
</dbReference>
<dbReference type="RefSeq" id="WP_182326513.1">
    <property type="nucleotide sequence ID" value="NZ_CP058554.1"/>
</dbReference>
<dbReference type="GO" id="GO:0016787">
    <property type="term" value="F:hydrolase activity"/>
    <property type="evidence" value="ECO:0007669"/>
    <property type="project" value="UniProtKB-KW"/>
</dbReference>
<dbReference type="PANTHER" id="PTHR43689:SF8">
    <property type="entry name" value="ALPHA_BETA-HYDROLASES SUPERFAMILY PROTEIN"/>
    <property type="match status" value="1"/>
</dbReference>
<organism evidence="2 3">
    <name type="scientific">Comamonas piscis</name>
    <dbReference type="NCBI Taxonomy" id="1562974"/>
    <lineage>
        <taxon>Bacteria</taxon>
        <taxon>Pseudomonadati</taxon>
        <taxon>Pseudomonadota</taxon>
        <taxon>Betaproteobacteria</taxon>
        <taxon>Burkholderiales</taxon>
        <taxon>Comamonadaceae</taxon>
        <taxon>Comamonas</taxon>
    </lineage>
</organism>
<sequence length="279" mass="29493">MSVTSLFPDDAPEALAQRRPPAPLDAIDWAALAGPLLVALPGAGCSPAVLGALYAPGWTVQPVDWAQPPHSPYSCDPSAVAQRLADGLRARVQDREAGPVVLLGYSVGGALALMTALQPQLPLAGVVTGNTGAHSRHHGDPGFPQRVREAWTHSAQQAFLQACFASPPPSALWQQLCHYLASLPPAALLQSLEGLRAVDLSAQLPSLQCPVLVLHGERDQRRSVADAQELAACIGHAQLQLLPGGHTPMVDCPPQYLQALHPFLQSLRSTRFPHPASLT</sequence>
<evidence type="ECO:0000259" key="1">
    <source>
        <dbReference type="Pfam" id="PF12697"/>
    </source>
</evidence>
<feature type="domain" description="AB hydrolase-1" evidence="1">
    <location>
        <begin position="38"/>
        <end position="256"/>
    </location>
</feature>
<protein>
    <submittedName>
        <fullName evidence="2">Alpha/beta hydrolase</fullName>
    </submittedName>
</protein>
<name>A0A7G5EDL4_9BURK</name>
<keyword evidence="2" id="KW-0378">Hydrolase</keyword>
<dbReference type="Gene3D" id="3.40.50.1820">
    <property type="entry name" value="alpha/beta hydrolase"/>
    <property type="match status" value="1"/>
</dbReference>
<reference evidence="2 3" key="1">
    <citation type="journal article" date="2020" name="G3 (Bethesda)">
        <title>CeMbio - The Caenorhabditis elegans Microbiome Resource.</title>
        <authorList>
            <person name="Dirksen P."/>
            <person name="Assie A."/>
            <person name="Zimmermann J."/>
            <person name="Zhang F."/>
            <person name="Tietje A.M."/>
            <person name="Marsh S.A."/>
            <person name="Felix M.A."/>
            <person name="Shapira M."/>
            <person name="Kaleta C."/>
            <person name="Schulenburg H."/>
            <person name="Samuel B."/>
        </authorList>
    </citation>
    <scope>NUCLEOTIDE SEQUENCE [LARGE SCALE GENOMIC DNA]</scope>
    <source>
        <strain evidence="2 3">BIGb0172</strain>
    </source>
</reference>